<dbReference type="PANTHER" id="PTHR11645:SF0">
    <property type="entry name" value="PYRROLINE-5-CARBOXYLATE REDUCTASE 3"/>
    <property type="match status" value="1"/>
</dbReference>
<dbReference type="UniPathway" id="UPA00098">
    <property type="reaction ID" value="UER00361"/>
</dbReference>
<reference evidence="10 11" key="1">
    <citation type="submission" date="2017-01" db="EMBL/GenBank/DDBJ databases">
        <title>Draft sequence of Acidihalobacter ferrooxidans strain DSM 14175 (strain V8).</title>
        <authorList>
            <person name="Khaleque H.N."/>
            <person name="Ramsay J.P."/>
            <person name="Murphy R.J.T."/>
            <person name="Kaksonen A.H."/>
            <person name="Boxall N.J."/>
            <person name="Watkin E.L.J."/>
        </authorList>
    </citation>
    <scope>NUCLEOTIDE SEQUENCE [LARGE SCALE GENOMIC DNA]</scope>
    <source>
        <strain evidence="10 11">V8</strain>
    </source>
</reference>
<keyword evidence="2 4" id="KW-0521">NADP</keyword>
<evidence type="ECO:0000259" key="8">
    <source>
        <dbReference type="Pfam" id="PF03807"/>
    </source>
</evidence>
<dbReference type="EMBL" id="CP019434">
    <property type="protein sequence ID" value="APZ43557.1"/>
    <property type="molecule type" value="Genomic_DNA"/>
</dbReference>
<feature type="domain" description="Pyrroline-5-carboxylate reductase dimerisation" evidence="9">
    <location>
        <begin position="164"/>
        <end position="268"/>
    </location>
</feature>
<dbReference type="RefSeq" id="WP_076837197.1">
    <property type="nucleotide sequence ID" value="NZ_CP019434.1"/>
</dbReference>
<accession>A0A1P8UIB0</accession>
<keyword evidence="4 7" id="KW-0641">Proline biosynthesis</keyword>
<evidence type="ECO:0000256" key="4">
    <source>
        <dbReference type="HAMAP-Rule" id="MF_01925"/>
    </source>
</evidence>
<comment type="catalytic activity">
    <reaction evidence="4 7">
        <text>L-proline + NADP(+) = (S)-1-pyrroline-5-carboxylate + NADPH + 2 H(+)</text>
        <dbReference type="Rhea" id="RHEA:14109"/>
        <dbReference type="ChEBI" id="CHEBI:15378"/>
        <dbReference type="ChEBI" id="CHEBI:17388"/>
        <dbReference type="ChEBI" id="CHEBI:57783"/>
        <dbReference type="ChEBI" id="CHEBI:58349"/>
        <dbReference type="ChEBI" id="CHEBI:60039"/>
        <dbReference type="EC" id="1.5.1.2"/>
    </reaction>
</comment>
<dbReference type="KEGG" id="afy:BW247_11040"/>
<dbReference type="Proteomes" id="UP000243807">
    <property type="component" value="Chromosome"/>
</dbReference>
<dbReference type="EC" id="1.5.1.2" evidence="4 5"/>
<dbReference type="NCBIfam" id="TIGR00112">
    <property type="entry name" value="proC"/>
    <property type="match status" value="1"/>
</dbReference>
<feature type="binding site" evidence="6">
    <location>
        <begin position="71"/>
        <end position="74"/>
    </location>
    <ligand>
        <name>NADP(+)</name>
        <dbReference type="ChEBI" id="CHEBI:58349"/>
    </ligand>
</feature>
<dbReference type="InterPro" id="IPR036291">
    <property type="entry name" value="NAD(P)-bd_dom_sf"/>
</dbReference>
<feature type="binding site" evidence="6">
    <location>
        <begin position="10"/>
        <end position="15"/>
    </location>
    <ligand>
        <name>NADP(+)</name>
        <dbReference type="ChEBI" id="CHEBI:58349"/>
    </ligand>
</feature>
<evidence type="ECO:0000313" key="10">
    <source>
        <dbReference type="EMBL" id="APZ43557.1"/>
    </source>
</evidence>
<keyword evidence="11" id="KW-1185">Reference proteome</keyword>
<dbReference type="InterPro" id="IPR029036">
    <property type="entry name" value="P5CR_dimer"/>
</dbReference>
<evidence type="ECO:0000256" key="6">
    <source>
        <dbReference type="PIRSR" id="PIRSR000193-1"/>
    </source>
</evidence>
<feature type="binding site" evidence="6">
    <location>
        <position position="58"/>
    </location>
    <ligand>
        <name>NADPH</name>
        <dbReference type="ChEBI" id="CHEBI:57783"/>
    </ligand>
</feature>
<dbReference type="PROSITE" id="PS00521">
    <property type="entry name" value="P5CR"/>
    <property type="match status" value="1"/>
</dbReference>
<evidence type="ECO:0000259" key="9">
    <source>
        <dbReference type="Pfam" id="PF14748"/>
    </source>
</evidence>
<dbReference type="InterPro" id="IPR008927">
    <property type="entry name" value="6-PGluconate_DH-like_C_sf"/>
</dbReference>
<dbReference type="GO" id="GO:0055129">
    <property type="term" value="P:L-proline biosynthetic process"/>
    <property type="evidence" value="ECO:0007669"/>
    <property type="project" value="UniProtKB-UniRule"/>
</dbReference>
<dbReference type="FunFam" id="1.10.3730.10:FF:000001">
    <property type="entry name" value="Pyrroline-5-carboxylate reductase"/>
    <property type="match status" value="1"/>
</dbReference>
<dbReference type="InterPro" id="IPR053790">
    <property type="entry name" value="P5CR-like_CS"/>
</dbReference>
<dbReference type="OrthoDB" id="9805754at2"/>
<sequence>MTQAITVAFIGGGNMTVSLAGGVSGDAASPRVIISEPKAEQRERLARLFPAAQIVADNALAAAEADVVVLAVKPQVMQVVAEGLRPALARKPLILSIAAGVTVARLDAWLGGVQPVVRAMPNTPALVGSGATGLFANARVDERQRGIAERIMRSVGLVQWFDVESQLDAVTALSGSGPAYVFLLMEALETGGATLGLAPEVARVLALQTVFGAAKLALESDDSPATLRERVTSPGGTTQAALQVFEDGELRELVSRAMQAAAQRARELAGD</sequence>
<feature type="domain" description="Pyrroline-5-carboxylate reductase catalytic N-terminal" evidence="8">
    <location>
        <begin position="6"/>
        <end position="100"/>
    </location>
</feature>
<comment type="catalytic activity">
    <reaction evidence="4">
        <text>L-proline + NAD(+) = (S)-1-pyrroline-5-carboxylate + NADH + 2 H(+)</text>
        <dbReference type="Rhea" id="RHEA:14105"/>
        <dbReference type="ChEBI" id="CHEBI:15378"/>
        <dbReference type="ChEBI" id="CHEBI:17388"/>
        <dbReference type="ChEBI" id="CHEBI:57540"/>
        <dbReference type="ChEBI" id="CHEBI:57945"/>
        <dbReference type="ChEBI" id="CHEBI:60039"/>
        <dbReference type="EC" id="1.5.1.2"/>
    </reaction>
</comment>
<dbReference type="SUPFAM" id="SSF48179">
    <property type="entry name" value="6-phosphogluconate dehydrogenase C-terminal domain-like"/>
    <property type="match status" value="1"/>
</dbReference>
<dbReference type="GO" id="GO:0005737">
    <property type="term" value="C:cytoplasm"/>
    <property type="evidence" value="ECO:0007669"/>
    <property type="project" value="UniProtKB-SubCell"/>
</dbReference>
<comment type="pathway">
    <text evidence="4 7">Amino-acid biosynthesis; L-proline biosynthesis; L-proline from L-glutamate 5-semialdehyde: step 1/1.</text>
</comment>
<keyword evidence="4" id="KW-0963">Cytoplasm</keyword>
<dbReference type="HAMAP" id="MF_01925">
    <property type="entry name" value="P5C_reductase"/>
    <property type="match status" value="1"/>
</dbReference>
<evidence type="ECO:0000256" key="1">
    <source>
        <dbReference type="ARBA" id="ARBA00005525"/>
    </source>
</evidence>
<dbReference type="InterPro" id="IPR000304">
    <property type="entry name" value="Pyrroline-COOH_reductase"/>
</dbReference>
<dbReference type="Pfam" id="PF03807">
    <property type="entry name" value="F420_oxidored"/>
    <property type="match status" value="1"/>
</dbReference>
<keyword evidence="3 4" id="KW-0560">Oxidoreductase</keyword>
<dbReference type="GO" id="GO:0004735">
    <property type="term" value="F:pyrroline-5-carboxylate reductase activity"/>
    <property type="evidence" value="ECO:0007669"/>
    <property type="project" value="UniProtKB-UniRule"/>
</dbReference>
<dbReference type="Pfam" id="PF14748">
    <property type="entry name" value="P5CR_dimer"/>
    <property type="match status" value="1"/>
</dbReference>
<dbReference type="Gene3D" id="1.10.3730.10">
    <property type="entry name" value="ProC C-terminal domain-like"/>
    <property type="match status" value="1"/>
</dbReference>
<dbReference type="AlphaFoldDB" id="A0A1P8UIB0"/>
<evidence type="ECO:0000256" key="2">
    <source>
        <dbReference type="ARBA" id="ARBA00022857"/>
    </source>
</evidence>
<name>A0A1P8UIB0_9GAMM</name>
<organism evidence="10 11">
    <name type="scientific">Acidihalobacter ferrooxydans</name>
    <dbReference type="NCBI Taxonomy" id="1765967"/>
    <lineage>
        <taxon>Bacteria</taxon>
        <taxon>Pseudomonadati</taxon>
        <taxon>Pseudomonadota</taxon>
        <taxon>Gammaproteobacteria</taxon>
        <taxon>Chromatiales</taxon>
        <taxon>Ectothiorhodospiraceae</taxon>
        <taxon>Acidihalobacter</taxon>
    </lineage>
</organism>
<dbReference type="InterPro" id="IPR028939">
    <property type="entry name" value="P5C_Rdtase_cat_N"/>
</dbReference>
<dbReference type="PIRSF" id="PIRSF000193">
    <property type="entry name" value="Pyrrol-5-carb_rd"/>
    <property type="match status" value="1"/>
</dbReference>
<dbReference type="STRING" id="1765967.BW247_11040"/>
<comment type="function">
    <text evidence="4">Catalyzes the reduction of 1-pyrroline-5-carboxylate (PCA) to L-proline.</text>
</comment>
<evidence type="ECO:0000256" key="3">
    <source>
        <dbReference type="ARBA" id="ARBA00023002"/>
    </source>
</evidence>
<dbReference type="SUPFAM" id="SSF51735">
    <property type="entry name" value="NAD(P)-binding Rossmann-fold domains"/>
    <property type="match status" value="1"/>
</dbReference>
<gene>
    <name evidence="4" type="primary">proC</name>
    <name evidence="10" type="ORF">BW247_11040</name>
</gene>
<comment type="subcellular location">
    <subcellularLocation>
        <location evidence="4">Cytoplasm</location>
    </subcellularLocation>
</comment>
<keyword evidence="4 7" id="KW-0028">Amino-acid biosynthesis</keyword>
<dbReference type="Gene3D" id="3.40.50.720">
    <property type="entry name" value="NAD(P)-binding Rossmann-like Domain"/>
    <property type="match status" value="1"/>
</dbReference>
<dbReference type="PANTHER" id="PTHR11645">
    <property type="entry name" value="PYRROLINE-5-CARBOXYLATE REDUCTASE"/>
    <property type="match status" value="1"/>
</dbReference>
<evidence type="ECO:0000313" key="11">
    <source>
        <dbReference type="Proteomes" id="UP000243807"/>
    </source>
</evidence>
<proteinExistence type="inferred from homology"/>
<evidence type="ECO:0000256" key="7">
    <source>
        <dbReference type="RuleBase" id="RU003903"/>
    </source>
</evidence>
<protein>
    <recommendedName>
        <fullName evidence="4 5">Pyrroline-5-carboxylate reductase</fullName>
        <shortName evidence="4">P5C reductase</shortName>
        <shortName evidence="4">P5CR</shortName>
        <ecNumber evidence="4 5">1.5.1.2</ecNumber>
    </recommendedName>
    <alternativeName>
        <fullName evidence="4">PCA reductase</fullName>
    </alternativeName>
</protein>
<comment type="similarity">
    <text evidence="1 4 7">Belongs to the pyrroline-5-carboxylate reductase family.</text>
</comment>
<evidence type="ECO:0000256" key="5">
    <source>
        <dbReference type="NCBIfam" id="TIGR00112"/>
    </source>
</evidence>